<dbReference type="GO" id="GO:0000155">
    <property type="term" value="F:phosphorelay sensor kinase activity"/>
    <property type="evidence" value="ECO:0007669"/>
    <property type="project" value="InterPro"/>
</dbReference>
<reference evidence="3" key="1">
    <citation type="journal article" date="2014" name="Int. J. Syst. Evol. Microbiol.">
        <title>Complete genome sequence of Corynebacterium casei LMG S-19264T (=DSM 44701T), isolated from a smear-ripened cheese.</title>
        <authorList>
            <consortium name="US DOE Joint Genome Institute (JGI-PGF)"/>
            <person name="Walter F."/>
            <person name="Albersmeier A."/>
            <person name="Kalinowski J."/>
            <person name="Ruckert C."/>
        </authorList>
    </citation>
    <scope>NUCLEOTIDE SEQUENCE</scope>
    <source>
        <strain evidence="3">CGMCC 1.15448</strain>
    </source>
</reference>
<keyword evidence="3" id="KW-0418">Kinase</keyword>
<feature type="transmembrane region" description="Helical" evidence="1">
    <location>
        <begin position="20"/>
        <end position="41"/>
    </location>
</feature>
<reference evidence="3" key="2">
    <citation type="submission" date="2020-09" db="EMBL/GenBank/DDBJ databases">
        <authorList>
            <person name="Sun Q."/>
            <person name="Zhou Y."/>
        </authorList>
    </citation>
    <scope>NUCLEOTIDE SEQUENCE</scope>
    <source>
        <strain evidence="3">CGMCC 1.15448</strain>
    </source>
</reference>
<dbReference type="Gene3D" id="3.30.565.10">
    <property type="entry name" value="Histidine kinase-like ATPase, C-terminal domain"/>
    <property type="match status" value="1"/>
</dbReference>
<sequence>MNMSGTLKKLFKDNFSIYILFQALGWGFIVLVNIFFAITFAKYNSRFVSRLFVFVFLGLLWTSIMRQVIHKRRILAKSLKMQLIEFFCITMIFGALCGYCESVFTDYFDLKSSAEKNLTRSSIIISDIFYSFIYLFIWNCIYFIYHYVEKSRRQTTDNMKLEAIVKELELKSIQAELKVIKSHINPHFIFNSLNSIRALIDENPPRARKAVTELSNILRSSMLAEKTEVVPLEKEINIVKDYLELEHIRFEDRLQISYCLDENTLDRPVPPMLVQTLVENAIKHGISKSIKGGQIKITSTIVDGFHMIIIQNTGELDKFPPNEGFGLVSTESRLKLLFGNKAKFSLRQIDNSVEAMVLIPMEVVKESVGYHLN</sequence>
<dbReference type="InterPro" id="IPR010559">
    <property type="entry name" value="Sig_transdc_His_kin_internal"/>
</dbReference>
<organism evidence="3 4">
    <name type="scientific">Puia dinghuensis</name>
    <dbReference type="NCBI Taxonomy" id="1792502"/>
    <lineage>
        <taxon>Bacteria</taxon>
        <taxon>Pseudomonadati</taxon>
        <taxon>Bacteroidota</taxon>
        <taxon>Chitinophagia</taxon>
        <taxon>Chitinophagales</taxon>
        <taxon>Chitinophagaceae</taxon>
        <taxon>Puia</taxon>
    </lineage>
</organism>
<feature type="transmembrane region" description="Helical" evidence="1">
    <location>
        <begin position="86"/>
        <end position="108"/>
    </location>
</feature>
<keyword evidence="1" id="KW-1133">Transmembrane helix</keyword>
<evidence type="ECO:0000313" key="4">
    <source>
        <dbReference type="Proteomes" id="UP000607559"/>
    </source>
</evidence>
<keyword evidence="1" id="KW-0472">Membrane</keyword>
<feature type="transmembrane region" description="Helical" evidence="1">
    <location>
        <begin position="47"/>
        <end position="65"/>
    </location>
</feature>
<evidence type="ECO:0000259" key="2">
    <source>
        <dbReference type="Pfam" id="PF06580"/>
    </source>
</evidence>
<dbReference type="PANTHER" id="PTHR34220:SF7">
    <property type="entry name" value="SENSOR HISTIDINE KINASE YPDA"/>
    <property type="match status" value="1"/>
</dbReference>
<dbReference type="AlphaFoldDB" id="A0A8J2UBE8"/>
<accession>A0A8J2UBE8</accession>
<name>A0A8J2UBE8_9BACT</name>
<protein>
    <submittedName>
        <fullName evidence="3">Histidine kinase</fullName>
    </submittedName>
</protein>
<dbReference type="EMBL" id="BMJC01000002">
    <property type="protein sequence ID" value="GGA93704.1"/>
    <property type="molecule type" value="Genomic_DNA"/>
</dbReference>
<evidence type="ECO:0000256" key="1">
    <source>
        <dbReference type="SAM" id="Phobius"/>
    </source>
</evidence>
<evidence type="ECO:0000313" key="3">
    <source>
        <dbReference type="EMBL" id="GGA93704.1"/>
    </source>
</evidence>
<keyword evidence="3" id="KW-0808">Transferase</keyword>
<dbReference type="PANTHER" id="PTHR34220">
    <property type="entry name" value="SENSOR HISTIDINE KINASE YPDA"/>
    <property type="match status" value="1"/>
</dbReference>
<dbReference type="SUPFAM" id="SSF55874">
    <property type="entry name" value="ATPase domain of HSP90 chaperone/DNA topoisomerase II/histidine kinase"/>
    <property type="match status" value="1"/>
</dbReference>
<proteinExistence type="predicted"/>
<dbReference type="Pfam" id="PF06580">
    <property type="entry name" value="His_kinase"/>
    <property type="match status" value="1"/>
</dbReference>
<feature type="transmembrane region" description="Helical" evidence="1">
    <location>
        <begin position="128"/>
        <end position="148"/>
    </location>
</feature>
<dbReference type="GO" id="GO:0016020">
    <property type="term" value="C:membrane"/>
    <property type="evidence" value="ECO:0007669"/>
    <property type="project" value="InterPro"/>
</dbReference>
<comment type="caution">
    <text evidence="3">The sequence shown here is derived from an EMBL/GenBank/DDBJ whole genome shotgun (WGS) entry which is preliminary data.</text>
</comment>
<dbReference type="InterPro" id="IPR036890">
    <property type="entry name" value="HATPase_C_sf"/>
</dbReference>
<keyword evidence="4" id="KW-1185">Reference proteome</keyword>
<dbReference type="Proteomes" id="UP000607559">
    <property type="component" value="Unassembled WGS sequence"/>
</dbReference>
<dbReference type="InterPro" id="IPR050640">
    <property type="entry name" value="Bact_2-comp_sensor_kinase"/>
</dbReference>
<gene>
    <name evidence="3" type="ORF">GCM10011511_16240</name>
</gene>
<feature type="domain" description="Signal transduction histidine kinase internal region" evidence="2">
    <location>
        <begin position="175"/>
        <end position="254"/>
    </location>
</feature>
<keyword evidence="1" id="KW-0812">Transmembrane</keyword>